<evidence type="ECO:0000313" key="2">
    <source>
        <dbReference type="EMBL" id="GIM76572.1"/>
    </source>
</evidence>
<keyword evidence="3" id="KW-1185">Reference proteome</keyword>
<evidence type="ECO:0000313" key="3">
    <source>
        <dbReference type="Proteomes" id="UP000681340"/>
    </source>
</evidence>
<proteinExistence type="predicted"/>
<accession>A0A919VUR8</accession>
<feature type="signal peptide" evidence="1">
    <location>
        <begin position="1"/>
        <end position="17"/>
    </location>
</feature>
<dbReference type="AlphaFoldDB" id="A0A919VUR8"/>
<feature type="chain" id="PRO_5038679218" description="Lipoprotein" evidence="1">
    <location>
        <begin position="18"/>
        <end position="154"/>
    </location>
</feature>
<protein>
    <recommendedName>
        <fullName evidence="4">Lipoprotein</fullName>
    </recommendedName>
</protein>
<evidence type="ECO:0000256" key="1">
    <source>
        <dbReference type="SAM" id="SignalP"/>
    </source>
</evidence>
<dbReference type="PROSITE" id="PS51257">
    <property type="entry name" value="PROKAR_LIPOPROTEIN"/>
    <property type="match status" value="1"/>
</dbReference>
<reference evidence="2" key="1">
    <citation type="submission" date="2021-03" db="EMBL/GenBank/DDBJ databases">
        <title>Whole genome shotgun sequence of Actinoplanes auranticolor NBRC 12245.</title>
        <authorList>
            <person name="Komaki H."/>
            <person name="Tamura T."/>
        </authorList>
    </citation>
    <scope>NUCLEOTIDE SEQUENCE</scope>
    <source>
        <strain evidence="2">NBRC 12245</strain>
    </source>
</reference>
<keyword evidence="1" id="KW-0732">Signal</keyword>
<dbReference type="Proteomes" id="UP000681340">
    <property type="component" value="Unassembled WGS sequence"/>
</dbReference>
<dbReference type="InterPro" id="IPR046172">
    <property type="entry name" value="DUF6174"/>
</dbReference>
<gene>
    <name evidence="2" type="ORF">Aau02nite_71510</name>
</gene>
<dbReference type="EMBL" id="BOQL01000063">
    <property type="protein sequence ID" value="GIM76572.1"/>
    <property type="molecule type" value="Genomic_DNA"/>
</dbReference>
<comment type="caution">
    <text evidence="2">The sequence shown here is derived from an EMBL/GenBank/DDBJ whole genome shotgun (WGS) entry which is preliminary data.</text>
</comment>
<organism evidence="2 3">
    <name type="scientific">Actinoplanes auranticolor</name>
    <dbReference type="NCBI Taxonomy" id="47988"/>
    <lineage>
        <taxon>Bacteria</taxon>
        <taxon>Bacillati</taxon>
        <taxon>Actinomycetota</taxon>
        <taxon>Actinomycetes</taxon>
        <taxon>Micromonosporales</taxon>
        <taxon>Micromonosporaceae</taxon>
        <taxon>Actinoplanes</taxon>
    </lineage>
</organism>
<name>A0A919VUR8_9ACTN</name>
<sequence length="154" mass="15588">MRYARAMCGIALVAALAGCTDDKPAAAPPSFVAPASAPAWTEPADYAFVADRQCEGGPSLGRYRVTVTAGEVAGVERIDGKTASGEEEIEVPSLGGLLELAQTAADDGGAMTVKTDPADGHPVAITFDVSDGTDPEAGGEGPTCFVISDYAPRA</sequence>
<dbReference type="Pfam" id="PF19671">
    <property type="entry name" value="DUF6174"/>
    <property type="match status" value="1"/>
</dbReference>
<evidence type="ECO:0008006" key="4">
    <source>
        <dbReference type="Google" id="ProtNLM"/>
    </source>
</evidence>